<evidence type="ECO:0000313" key="5">
    <source>
        <dbReference type="Proteomes" id="UP000472263"/>
    </source>
</evidence>
<keyword evidence="2" id="KW-1133">Transmembrane helix</keyword>
<sequence>MFTLIMNTGNVIFIFTTVILVPLHHFSGYLPKNQSTKQYFLLVITQQPSYLTPQCVCCSSRWILVEGHKTWSEAQSYCRQNYTDLASIRNLTENEEIKGLISNSSWIGLFRDGWKWSDGSAMSFSKWYHNQPNGGDERCVASHLGKWDDYSCSHRLYFACYSGK</sequence>
<dbReference type="InterPro" id="IPR016187">
    <property type="entry name" value="CTDL_fold"/>
</dbReference>
<dbReference type="Ensembl" id="ENSMMDT00005011124.1">
    <property type="protein sequence ID" value="ENSMMDP00005010795.1"/>
    <property type="gene ID" value="ENSMMDG00005005832.1"/>
</dbReference>
<dbReference type="Gene3D" id="3.10.100.10">
    <property type="entry name" value="Mannose-Binding Protein A, subunit A"/>
    <property type="match status" value="1"/>
</dbReference>
<keyword evidence="2" id="KW-0472">Membrane</keyword>
<dbReference type="AlphaFoldDB" id="A0A667WZ46"/>
<organism evidence="4 5">
    <name type="scientific">Myripristis murdjan</name>
    <name type="common">pinecone soldierfish</name>
    <dbReference type="NCBI Taxonomy" id="586833"/>
    <lineage>
        <taxon>Eukaryota</taxon>
        <taxon>Metazoa</taxon>
        <taxon>Chordata</taxon>
        <taxon>Craniata</taxon>
        <taxon>Vertebrata</taxon>
        <taxon>Euteleostomi</taxon>
        <taxon>Actinopterygii</taxon>
        <taxon>Neopterygii</taxon>
        <taxon>Teleostei</taxon>
        <taxon>Neoteleostei</taxon>
        <taxon>Acanthomorphata</taxon>
        <taxon>Holocentriformes</taxon>
        <taxon>Holocentridae</taxon>
        <taxon>Myripristis</taxon>
    </lineage>
</organism>
<keyword evidence="1" id="KW-1015">Disulfide bond</keyword>
<evidence type="ECO:0000256" key="2">
    <source>
        <dbReference type="SAM" id="Phobius"/>
    </source>
</evidence>
<dbReference type="SUPFAM" id="SSF56436">
    <property type="entry name" value="C-type lectin-like"/>
    <property type="match status" value="1"/>
</dbReference>
<dbReference type="PROSITE" id="PS50041">
    <property type="entry name" value="C_TYPE_LECTIN_2"/>
    <property type="match status" value="1"/>
</dbReference>
<dbReference type="SMART" id="SM00034">
    <property type="entry name" value="CLECT"/>
    <property type="match status" value="1"/>
</dbReference>
<evidence type="ECO:0000256" key="1">
    <source>
        <dbReference type="ARBA" id="ARBA00023157"/>
    </source>
</evidence>
<reference evidence="4" key="1">
    <citation type="submission" date="2019-06" db="EMBL/GenBank/DDBJ databases">
        <authorList>
            <consortium name="Wellcome Sanger Institute Data Sharing"/>
        </authorList>
    </citation>
    <scope>NUCLEOTIDE SEQUENCE [LARGE SCALE GENOMIC DNA]</scope>
</reference>
<reference evidence="4" key="2">
    <citation type="submission" date="2025-08" db="UniProtKB">
        <authorList>
            <consortium name="Ensembl"/>
        </authorList>
    </citation>
    <scope>IDENTIFICATION</scope>
</reference>
<dbReference type="InterPro" id="IPR001304">
    <property type="entry name" value="C-type_lectin-like"/>
</dbReference>
<feature type="transmembrane region" description="Helical" evidence="2">
    <location>
        <begin position="12"/>
        <end position="30"/>
    </location>
</feature>
<evidence type="ECO:0000259" key="3">
    <source>
        <dbReference type="PROSITE" id="PS50041"/>
    </source>
</evidence>
<keyword evidence="2" id="KW-0812">Transmembrane</keyword>
<dbReference type="PANTHER" id="PTHR45784">
    <property type="entry name" value="C-TYPE LECTIN DOMAIN FAMILY 20 MEMBER A-RELATED"/>
    <property type="match status" value="1"/>
</dbReference>
<dbReference type="PROSITE" id="PS00615">
    <property type="entry name" value="C_TYPE_LECTIN_1"/>
    <property type="match status" value="1"/>
</dbReference>
<proteinExistence type="predicted"/>
<accession>A0A667WZ46</accession>
<dbReference type="Proteomes" id="UP000472263">
    <property type="component" value="Chromosome 8"/>
</dbReference>
<dbReference type="Pfam" id="PF00059">
    <property type="entry name" value="Lectin_C"/>
    <property type="match status" value="1"/>
</dbReference>
<dbReference type="InterPro" id="IPR018378">
    <property type="entry name" value="C-type_lectin_CS"/>
</dbReference>
<name>A0A667WZ46_9TELE</name>
<feature type="domain" description="C-type lectin" evidence="3">
    <location>
        <begin position="62"/>
        <end position="161"/>
    </location>
</feature>
<keyword evidence="5" id="KW-1185">Reference proteome</keyword>
<dbReference type="GeneTree" id="ENSGT01100000263473"/>
<dbReference type="InterPro" id="IPR016186">
    <property type="entry name" value="C-type_lectin-like/link_sf"/>
</dbReference>
<protein>
    <recommendedName>
        <fullName evidence="3">C-type lectin domain-containing protein</fullName>
    </recommendedName>
</protein>
<reference evidence="4" key="3">
    <citation type="submission" date="2025-09" db="UniProtKB">
        <authorList>
            <consortium name="Ensembl"/>
        </authorList>
    </citation>
    <scope>IDENTIFICATION</scope>
</reference>
<evidence type="ECO:0000313" key="4">
    <source>
        <dbReference type="Ensembl" id="ENSMMDP00005010795.1"/>
    </source>
</evidence>
<dbReference type="InParanoid" id="A0A667WZ46"/>
<dbReference type="PANTHER" id="PTHR45784:SF3">
    <property type="entry name" value="C-TYPE LECTIN DOMAIN FAMILY 4 MEMBER K-LIKE-RELATED"/>
    <property type="match status" value="1"/>
</dbReference>